<dbReference type="AlphaFoldDB" id="A0A5J4P1T7"/>
<keyword evidence="8" id="KW-1185">Reference proteome</keyword>
<comment type="similarity">
    <text evidence="2">Belongs to the adenosylhomocysteinase family.</text>
</comment>
<dbReference type="InterPro" id="IPR042172">
    <property type="entry name" value="Adenosylhomocyst_ase-like_sf"/>
</dbReference>
<dbReference type="SMART" id="SM00997">
    <property type="entry name" value="AdoHcyase_NAD"/>
    <property type="match status" value="1"/>
</dbReference>
<dbReference type="InterPro" id="IPR020082">
    <property type="entry name" value="S-Ado-L-homoCys_hydrolase_CS"/>
</dbReference>
<feature type="compositionally biased region" description="Polar residues" evidence="5">
    <location>
        <begin position="94"/>
        <end position="105"/>
    </location>
</feature>
<dbReference type="CDD" id="cd00401">
    <property type="entry name" value="SAHH"/>
    <property type="match status" value="1"/>
</dbReference>
<proteinExistence type="inferred from homology"/>
<evidence type="ECO:0000256" key="1">
    <source>
        <dbReference type="ARBA" id="ARBA00001911"/>
    </source>
</evidence>
<feature type="region of interest" description="Disordered" evidence="5">
    <location>
        <begin position="1"/>
        <end position="20"/>
    </location>
</feature>
<dbReference type="FunFam" id="3.40.50.1480:FF:000002">
    <property type="entry name" value="Adenosylhomocysteinase"/>
    <property type="match status" value="1"/>
</dbReference>
<reference evidence="7 8" key="1">
    <citation type="journal article" date="2019" name="Gigascience">
        <title>Whole-genome sequence of the oriental lung fluke Paragonimus westermani.</title>
        <authorList>
            <person name="Oey H."/>
            <person name="Zakrzewski M."/>
            <person name="Narain K."/>
            <person name="Devi K.R."/>
            <person name="Agatsuma T."/>
            <person name="Nawaratna S."/>
            <person name="Gobert G.N."/>
            <person name="Jones M.K."/>
            <person name="Ragan M.A."/>
            <person name="McManus D.P."/>
            <person name="Krause L."/>
        </authorList>
    </citation>
    <scope>NUCLEOTIDE SEQUENCE [LARGE SCALE GENOMIC DNA]</scope>
    <source>
        <strain evidence="7 8">IND2009</strain>
    </source>
</reference>
<dbReference type="InterPro" id="IPR036291">
    <property type="entry name" value="NAD(P)-bd_dom_sf"/>
</dbReference>
<dbReference type="SUPFAM" id="SSF52283">
    <property type="entry name" value="Formate/glycerate dehydrogenase catalytic domain-like"/>
    <property type="match status" value="1"/>
</dbReference>
<evidence type="ECO:0000313" key="7">
    <source>
        <dbReference type="EMBL" id="KAA3681781.1"/>
    </source>
</evidence>
<dbReference type="Gene3D" id="3.40.50.720">
    <property type="entry name" value="NAD(P)-binding Rossmann-like Domain"/>
    <property type="match status" value="2"/>
</dbReference>
<organism evidence="7 8">
    <name type="scientific">Paragonimus westermani</name>
    <dbReference type="NCBI Taxonomy" id="34504"/>
    <lineage>
        <taxon>Eukaryota</taxon>
        <taxon>Metazoa</taxon>
        <taxon>Spiralia</taxon>
        <taxon>Lophotrochozoa</taxon>
        <taxon>Platyhelminthes</taxon>
        <taxon>Trematoda</taxon>
        <taxon>Digenea</taxon>
        <taxon>Plagiorchiida</taxon>
        <taxon>Troglotremata</taxon>
        <taxon>Troglotrematidae</taxon>
        <taxon>Paragonimus</taxon>
    </lineage>
</organism>
<keyword evidence="4" id="KW-0520">NAD</keyword>
<dbReference type="SMART" id="SM00996">
    <property type="entry name" value="AdoHcyase"/>
    <property type="match status" value="1"/>
</dbReference>
<feature type="compositionally biased region" description="Polar residues" evidence="5">
    <location>
        <begin position="59"/>
        <end position="72"/>
    </location>
</feature>
<dbReference type="NCBIfam" id="NF004005">
    <property type="entry name" value="PRK05476.2-3"/>
    <property type="match status" value="1"/>
</dbReference>
<dbReference type="PROSITE" id="PS00739">
    <property type="entry name" value="ADOHCYASE_2"/>
    <property type="match status" value="1"/>
</dbReference>
<evidence type="ECO:0000256" key="2">
    <source>
        <dbReference type="ARBA" id="ARBA00007122"/>
    </source>
</evidence>
<dbReference type="InterPro" id="IPR000043">
    <property type="entry name" value="Adenosylhomocysteinase-like"/>
</dbReference>
<evidence type="ECO:0000256" key="5">
    <source>
        <dbReference type="SAM" id="MobiDB-lite"/>
    </source>
</evidence>
<evidence type="ECO:0000256" key="3">
    <source>
        <dbReference type="ARBA" id="ARBA00022563"/>
    </source>
</evidence>
<name>A0A5J4P1T7_9TREM</name>
<keyword evidence="7" id="KW-0378">Hydrolase</keyword>
<dbReference type="GO" id="GO:0005829">
    <property type="term" value="C:cytosol"/>
    <property type="evidence" value="ECO:0007669"/>
    <property type="project" value="TreeGrafter"/>
</dbReference>
<feature type="compositionally biased region" description="Basic and acidic residues" evidence="5">
    <location>
        <begin position="1"/>
        <end position="16"/>
    </location>
</feature>
<dbReference type="PANTHER" id="PTHR23420">
    <property type="entry name" value="ADENOSYLHOMOCYSTEINASE"/>
    <property type="match status" value="1"/>
</dbReference>
<feature type="region of interest" description="Disordered" evidence="5">
    <location>
        <begin position="59"/>
        <end position="141"/>
    </location>
</feature>
<dbReference type="PROSITE" id="PS00738">
    <property type="entry name" value="ADOHCYASE_1"/>
    <property type="match status" value="1"/>
</dbReference>
<protein>
    <submittedName>
        <fullName evidence="7">Adenosylhomocysteinase</fullName>
        <ecNumber evidence="7">3.3.1.1</ecNumber>
    </submittedName>
</protein>
<feature type="domain" description="S-adenosyl-L-homocysteine hydrolase NAD binding" evidence="6">
    <location>
        <begin position="334"/>
        <end position="565"/>
    </location>
</feature>
<evidence type="ECO:0000256" key="4">
    <source>
        <dbReference type="ARBA" id="ARBA00023027"/>
    </source>
</evidence>
<dbReference type="SUPFAM" id="SSF51735">
    <property type="entry name" value="NAD(P)-binding Rossmann-fold domains"/>
    <property type="match status" value="2"/>
</dbReference>
<comment type="caution">
    <text evidence="7">The sequence shown here is derived from an EMBL/GenBank/DDBJ whole genome shotgun (WGS) entry which is preliminary data.</text>
</comment>
<dbReference type="EMBL" id="QNGE01000129">
    <property type="protein sequence ID" value="KAA3681781.1"/>
    <property type="molecule type" value="Genomic_DNA"/>
</dbReference>
<dbReference type="GO" id="GO:0006730">
    <property type="term" value="P:one-carbon metabolic process"/>
    <property type="evidence" value="ECO:0007669"/>
    <property type="project" value="UniProtKB-KW"/>
</dbReference>
<dbReference type="Proteomes" id="UP000324629">
    <property type="component" value="Unassembled WGS sequence"/>
</dbReference>
<feature type="compositionally biased region" description="Basic and acidic residues" evidence="5">
    <location>
        <begin position="124"/>
        <end position="135"/>
    </location>
</feature>
<dbReference type="Gene3D" id="3.40.50.1480">
    <property type="entry name" value="Adenosylhomocysteinase-like"/>
    <property type="match status" value="3"/>
</dbReference>
<dbReference type="Pfam" id="PF05221">
    <property type="entry name" value="AdoHcyase"/>
    <property type="match status" value="2"/>
</dbReference>
<dbReference type="InterPro" id="IPR015878">
    <property type="entry name" value="Ado_hCys_hydrolase_NAD-bd"/>
</dbReference>
<keyword evidence="3" id="KW-0554">One-carbon metabolism</keyword>
<dbReference type="FunFam" id="3.40.50.1480:FF:000009">
    <property type="entry name" value="Adenosylhomocysteinase like 2"/>
    <property type="match status" value="1"/>
</dbReference>
<dbReference type="EC" id="3.3.1.1" evidence="7"/>
<dbReference type="GO" id="GO:0016787">
    <property type="term" value="F:hydrolase activity"/>
    <property type="evidence" value="ECO:0007669"/>
    <property type="project" value="UniProtKB-KW"/>
</dbReference>
<sequence length="645" mass="71152">MMNPDDTSKASVREKAQTGSIQLLYNSSQATLKALDRDETEQGGPSSALVYKATDYTSRLIPTSSQIDSDGASSYKSRDKRRSSVKIDRRIYAQQHTSSLSSISTDPDESSYTGSSSENEEEESQQRENPRERWLKPAGRATNSHGFTDFCVQKIRQASFGRREIEIAEQEMPGLVALRTRAKDDQPLKGAKVLGCTHVTAHTAVLLETLVVLGAQVRWCACNIYSTQNEVAAALAEKGYSIYAWKGESEEDFWWCVDRCINQDGWTPNVVLDDGGDLTHRLHKEHPELLSGVRGIVEESVTGVHRLYQYVKAGTLCVPAMNVSDSITKSKFDNYYLCKESIVDALKRTTDMMISGKAVLVCGYGEVGKGVSHALKGIGAFVCVTETDPVCALQACMDGYRVVKTEDVIRSVDVVITCTGNKSVITRAHMDSMKNGCVVCNMGHSNTEIDVITSFSGGSLFIPFLCLLAPISSDISAALLTYCPKLDLLNVGLHQLISQTFHLPLPSTLECMLGVYACQHQRSLQTPDLTWERVRSQVDHVIWMDGKRIVLIAEGRLANLSCSTVPSIVVSVSASTQALALIELYNAPTGRYKNDVYLLPKKMDEYVATLHLPLFNARLTDLTDEQAKYLGVNKTGPFKPSNYRY</sequence>
<gene>
    <name evidence="7" type="ORF">DEA37_0010080</name>
</gene>
<dbReference type="GO" id="GO:0033353">
    <property type="term" value="P:S-adenosylmethionine cycle"/>
    <property type="evidence" value="ECO:0007669"/>
    <property type="project" value="TreeGrafter"/>
</dbReference>
<evidence type="ECO:0000259" key="6">
    <source>
        <dbReference type="SMART" id="SM00997"/>
    </source>
</evidence>
<accession>A0A5J4P1T7</accession>
<dbReference type="PANTHER" id="PTHR23420:SF0">
    <property type="entry name" value="ADENOSYLHOMOCYSTEINASE"/>
    <property type="match status" value="1"/>
</dbReference>
<evidence type="ECO:0000313" key="8">
    <source>
        <dbReference type="Proteomes" id="UP000324629"/>
    </source>
</evidence>
<comment type="cofactor">
    <cofactor evidence="1">
        <name>NAD(+)</name>
        <dbReference type="ChEBI" id="CHEBI:57540"/>
    </cofactor>
</comment>
<dbReference type="Pfam" id="PF00670">
    <property type="entry name" value="AdoHcyase_NAD"/>
    <property type="match status" value="2"/>
</dbReference>